<accession>A0A0D9ZXZ9</accession>
<feature type="compositionally biased region" description="Basic and acidic residues" evidence="1">
    <location>
        <begin position="1"/>
        <end position="12"/>
    </location>
</feature>
<organism evidence="2">
    <name type="scientific">Oryza glumipatula</name>
    <dbReference type="NCBI Taxonomy" id="40148"/>
    <lineage>
        <taxon>Eukaryota</taxon>
        <taxon>Viridiplantae</taxon>
        <taxon>Streptophyta</taxon>
        <taxon>Embryophyta</taxon>
        <taxon>Tracheophyta</taxon>
        <taxon>Spermatophyta</taxon>
        <taxon>Magnoliopsida</taxon>
        <taxon>Liliopsida</taxon>
        <taxon>Poales</taxon>
        <taxon>Poaceae</taxon>
        <taxon>BOP clade</taxon>
        <taxon>Oryzoideae</taxon>
        <taxon>Oryzeae</taxon>
        <taxon>Oryzinae</taxon>
        <taxon>Oryza</taxon>
    </lineage>
</organism>
<dbReference type="AlphaFoldDB" id="A0A0D9ZXZ9"/>
<feature type="region of interest" description="Disordered" evidence="1">
    <location>
        <begin position="1"/>
        <end position="59"/>
    </location>
</feature>
<reference evidence="2" key="2">
    <citation type="submission" date="2018-05" db="EMBL/GenBank/DDBJ databases">
        <title>OgluRS3 (Oryza glumaepatula Reference Sequence Version 3).</title>
        <authorList>
            <person name="Zhang J."/>
            <person name="Kudrna D."/>
            <person name="Lee S."/>
            <person name="Talag J."/>
            <person name="Welchert J."/>
            <person name="Wing R.A."/>
        </authorList>
    </citation>
    <scope>NUCLEOTIDE SEQUENCE [LARGE SCALE GENOMIC DNA]</scope>
</reference>
<name>A0A0D9ZXZ9_9ORYZ</name>
<keyword evidence="3" id="KW-1185">Reference proteome</keyword>
<evidence type="ECO:0000256" key="1">
    <source>
        <dbReference type="SAM" id="MobiDB-lite"/>
    </source>
</evidence>
<sequence>MPTGFVRDEAKGGKSGGVAPLRRPAAHVPCSFTARSASSKKGGGGVLATRSLRKGTDTGERWQEDGVVSHPAIPALTDRLAAKMDAARARNAMGTGVASTQLPRHMVTAGEAAAAEQLSF</sequence>
<dbReference type="Proteomes" id="UP000026961">
    <property type="component" value="Chromosome 5"/>
</dbReference>
<protein>
    <submittedName>
        <fullName evidence="2">Uncharacterized protein</fullName>
    </submittedName>
</protein>
<evidence type="ECO:0000313" key="3">
    <source>
        <dbReference type="Proteomes" id="UP000026961"/>
    </source>
</evidence>
<dbReference type="HOGENOM" id="CLU_2053307_0_0_1"/>
<dbReference type="Gramene" id="OGLUM05G14000.1">
    <property type="protein sequence ID" value="OGLUM05G14000.1"/>
    <property type="gene ID" value="OGLUM05G14000"/>
</dbReference>
<evidence type="ECO:0000313" key="2">
    <source>
        <dbReference type="EnsemblPlants" id="OGLUM05G14000.1"/>
    </source>
</evidence>
<proteinExistence type="predicted"/>
<reference evidence="2" key="1">
    <citation type="submission" date="2015-04" db="UniProtKB">
        <authorList>
            <consortium name="EnsemblPlants"/>
        </authorList>
    </citation>
    <scope>IDENTIFICATION</scope>
</reference>
<dbReference type="EnsemblPlants" id="OGLUM05G14000.1">
    <property type="protein sequence ID" value="OGLUM05G14000.1"/>
    <property type="gene ID" value="OGLUM05G14000"/>
</dbReference>